<organism evidence="3 4">
    <name type="scientific">Eptatretus burgeri</name>
    <name type="common">Inshore hagfish</name>
    <dbReference type="NCBI Taxonomy" id="7764"/>
    <lineage>
        <taxon>Eukaryota</taxon>
        <taxon>Metazoa</taxon>
        <taxon>Chordata</taxon>
        <taxon>Craniata</taxon>
        <taxon>Vertebrata</taxon>
        <taxon>Cyclostomata</taxon>
        <taxon>Myxini</taxon>
        <taxon>Myxiniformes</taxon>
        <taxon>Myxinidae</taxon>
        <taxon>Eptatretinae</taxon>
        <taxon>Eptatretus</taxon>
    </lineage>
</organism>
<dbReference type="Proteomes" id="UP000694388">
    <property type="component" value="Unplaced"/>
</dbReference>
<dbReference type="GeneTree" id="ENSGT01150000287513"/>
<dbReference type="InterPro" id="IPR003591">
    <property type="entry name" value="Leu-rich_rpt_typical-subtyp"/>
</dbReference>
<proteinExistence type="predicted"/>
<reference evidence="3" key="1">
    <citation type="submission" date="2025-08" db="UniProtKB">
        <authorList>
            <consortium name="Ensembl"/>
        </authorList>
    </citation>
    <scope>IDENTIFICATION</scope>
</reference>
<evidence type="ECO:0008006" key="5">
    <source>
        <dbReference type="Google" id="ProtNLM"/>
    </source>
</evidence>
<dbReference type="SUPFAM" id="SSF52058">
    <property type="entry name" value="L domain-like"/>
    <property type="match status" value="1"/>
</dbReference>
<evidence type="ECO:0000313" key="4">
    <source>
        <dbReference type="Proteomes" id="UP000694388"/>
    </source>
</evidence>
<evidence type="ECO:0000256" key="2">
    <source>
        <dbReference type="ARBA" id="ARBA00022737"/>
    </source>
</evidence>
<dbReference type="Pfam" id="PF13855">
    <property type="entry name" value="LRR_8"/>
    <property type="match status" value="2"/>
</dbReference>
<dbReference type="Gene3D" id="3.80.10.10">
    <property type="entry name" value="Ribonuclease Inhibitor"/>
    <property type="match status" value="1"/>
</dbReference>
<dbReference type="Ensembl" id="ENSEBUT00000005296.1">
    <property type="protein sequence ID" value="ENSEBUP00000004858.1"/>
    <property type="gene ID" value="ENSEBUG00000003331.1"/>
</dbReference>
<sequence length="283" mass="31435">MVAVIVGSLEDGSLALCCANIYGTKHNEDFFDKLTQLTRLDLDVNQLKFLPSGVFDKLTKLTRLDLDNNQRADNVPIALPNGVFDKLTELTVLYLDWNKLQSIPSVFDKLTKLTTLLLYNNQLKSVPVPSHDKVLQTIYLSSNPWDCTCPGIDYLSRWSQKKTSDSAKCLWLLLGSGELFASSCFAWKEAEPVARLELRVVASSSSWFVEVFVLHFVSRLGATHRPLVGGGSSEKRRIDGKDRCLVSPARVEKRGRIRGSSGRIAAHGDWVQLALAGARVRAT</sequence>
<keyword evidence="1" id="KW-0433">Leucine-rich repeat</keyword>
<dbReference type="PANTHER" id="PTHR24366">
    <property type="entry name" value="IG(IMMUNOGLOBULIN) AND LRR(LEUCINE RICH REPEAT) DOMAINS"/>
    <property type="match status" value="1"/>
</dbReference>
<evidence type="ECO:0000256" key="1">
    <source>
        <dbReference type="ARBA" id="ARBA00022614"/>
    </source>
</evidence>
<dbReference type="InterPro" id="IPR001611">
    <property type="entry name" value="Leu-rich_rpt"/>
</dbReference>
<dbReference type="SMART" id="SM00369">
    <property type="entry name" value="LRR_TYP"/>
    <property type="match status" value="4"/>
</dbReference>
<dbReference type="PROSITE" id="PS51450">
    <property type="entry name" value="LRR"/>
    <property type="match status" value="1"/>
</dbReference>
<keyword evidence="2" id="KW-0677">Repeat</keyword>
<reference evidence="3" key="2">
    <citation type="submission" date="2025-09" db="UniProtKB">
        <authorList>
            <consortium name="Ensembl"/>
        </authorList>
    </citation>
    <scope>IDENTIFICATION</scope>
</reference>
<keyword evidence="4" id="KW-1185">Reference proteome</keyword>
<dbReference type="PANTHER" id="PTHR24366:SF96">
    <property type="entry name" value="LEUCINE RICH REPEAT CONTAINING 53"/>
    <property type="match status" value="1"/>
</dbReference>
<accession>A0A8C4NEL4</accession>
<dbReference type="AlphaFoldDB" id="A0A8C4NEL4"/>
<evidence type="ECO:0000313" key="3">
    <source>
        <dbReference type="Ensembl" id="ENSEBUP00000004858.1"/>
    </source>
</evidence>
<dbReference type="InterPro" id="IPR032675">
    <property type="entry name" value="LRR_dom_sf"/>
</dbReference>
<protein>
    <recommendedName>
        <fullName evidence="5">Variable lymphocyte receptor B</fullName>
    </recommendedName>
</protein>
<name>A0A8C4NEL4_EPTBU</name>